<dbReference type="RefSeq" id="WP_104480763.1">
    <property type="nucleotide sequence ID" value="NZ_CP154825.1"/>
</dbReference>
<gene>
    <name evidence="1" type="ORF">CLV40_11226</name>
</gene>
<dbReference type="GO" id="GO:0006508">
    <property type="term" value="P:proteolysis"/>
    <property type="evidence" value="ECO:0007669"/>
    <property type="project" value="InterPro"/>
</dbReference>
<evidence type="ECO:0000313" key="2">
    <source>
        <dbReference type="Proteomes" id="UP000239203"/>
    </source>
</evidence>
<dbReference type="SUPFAM" id="SSF140990">
    <property type="entry name" value="FtsH protease domain-like"/>
    <property type="match status" value="1"/>
</dbReference>
<dbReference type="GO" id="GO:0004176">
    <property type="term" value="F:ATP-dependent peptidase activity"/>
    <property type="evidence" value="ECO:0007669"/>
    <property type="project" value="InterPro"/>
</dbReference>
<dbReference type="EMBL" id="PTIX01000012">
    <property type="protein sequence ID" value="PPK65767.1"/>
    <property type="molecule type" value="Genomic_DNA"/>
</dbReference>
<dbReference type="Proteomes" id="UP000239203">
    <property type="component" value="Unassembled WGS sequence"/>
</dbReference>
<proteinExistence type="predicted"/>
<evidence type="ECO:0000313" key="1">
    <source>
        <dbReference type="EMBL" id="PPK65767.1"/>
    </source>
</evidence>
<dbReference type="AlphaFoldDB" id="A0A2S6GKK5"/>
<reference evidence="1 2" key="1">
    <citation type="submission" date="2018-02" db="EMBL/GenBank/DDBJ databases">
        <title>Genomic Encyclopedia of Archaeal and Bacterial Type Strains, Phase II (KMG-II): from individual species to whole genera.</title>
        <authorList>
            <person name="Goeker M."/>
        </authorList>
    </citation>
    <scope>NUCLEOTIDE SEQUENCE [LARGE SCALE GENOMIC DNA]</scope>
    <source>
        <strain evidence="1 2">YU 961-1</strain>
    </source>
</reference>
<comment type="caution">
    <text evidence="1">The sequence shown here is derived from an EMBL/GenBank/DDBJ whole genome shotgun (WGS) entry which is preliminary data.</text>
</comment>
<accession>A0A2S6GKK5</accession>
<dbReference type="GO" id="GO:0005524">
    <property type="term" value="F:ATP binding"/>
    <property type="evidence" value="ECO:0007669"/>
    <property type="project" value="InterPro"/>
</dbReference>
<sequence length="146" mass="16645">MTTQPPDLDPHRLQVAIHELGHYIAWRDLPGAGIRAVRVTGHGRHTEGITTVDWPTDDNGALDHGYLVGLLAGREADLFHKPHSTIPYDPRGCAFDLGLFRRVRRRHQPSRQWSEHDLRASARALIRAHWAEIQRLAPRLARRGRL</sequence>
<protein>
    <submittedName>
        <fullName evidence="1">Uncharacterized protein</fullName>
    </submittedName>
</protein>
<keyword evidence="2" id="KW-1185">Reference proteome</keyword>
<dbReference type="GO" id="GO:0004222">
    <property type="term" value="F:metalloendopeptidase activity"/>
    <property type="evidence" value="ECO:0007669"/>
    <property type="project" value="InterPro"/>
</dbReference>
<dbReference type="OrthoDB" id="3635014at2"/>
<organism evidence="1 2">
    <name type="scientific">Actinokineospora auranticolor</name>
    <dbReference type="NCBI Taxonomy" id="155976"/>
    <lineage>
        <taxon>Bacteria</taxon>
        <taxon>Bacillati</taxon>
        <taxon>Actinomycetota</taxon>
        <taxon>Actinomycetes</taxon>
        <taxon>Pseudonocardiales</taxon>
        <taxon>Pseudonocardiaceae</taxon>
        <taxon>Actinokineospora</taxon>
    </lineage>
</organism>
<dbReference type="InterPro" id="IPR037219">
    <property type="entry name" value="Peptidase_M41-like"/>
</dbReference>
<name>A0A2S6GKK5_9PSEU</name>